<dbReference type="Pfam" id="PF02557">
    <property type="entry name" value="VanY"/>
    <property type="match status" value="1"/>
</dbReference>
<evidence type="ECO:0000313" key="4">
    <source>
        <dbReference type="EMBL" id="UUY01692.1"/>
    </source>
</evidence>
<dbReference type="EMBL" id="CP088295">
    <property type="protein sequence ID" value="UUY01692.1"/>
    <property type="molecule type" value="Genomic_DNA"/>
</dbReference>
<feature type="domain" description="D-alanyl-D-alanine carboxypeptidase-like core" evidence="3">
    <location>
        <begin position="10"/>
        <end position="60"/>
    </location>
</feature>
<organism evidence="4 5">
    <name type="scientific">Svornostia abyssi</name>
    <dbReference type="NCBI Taxonomy" id="2898438"/>
    <lineage>
        <taxon>Bacteria</taxon>
        <taxon>Bacillati</taxon>
        <taxon>Actinomycetota</taxon>
        <taxon>Thermoleophilia</taxon>
        <taxon>Solirubrobacterales</taxon>
        <taxon>Baekduiaceae</taxon>
        <taxon>Svornostia</taxon>
    </lineage>
</organism>
<sequence>MLFARNPDPRWVAPPGKSLHRLGTELDLGPPAAYGWLAANAPRFGFIKRYSWEPWHFGYTRNAGSSSVGYGKGGRATGKGSLVRDDQGGGAGDGERSRGLPSFVPARFAPMISKAAQRWNVGAALLAAQIYAESNFNPYARSSVGAQGIAQFMPGTAAAYGLKNPFDAEAAINAQAHLMRDLLRQFGAVPLALAAYNAGPAPVQRCGCVPPYPETRGYVAKILGLLGGAGELPAGGGLEVRLVA</sequence>
<keyword evidence="5" id="KW-1185">Reference proteome</keyword>
<evidence type="ECO:0000259" key="3">
    <source>
        <dbReference type="Pfam" id="PF02557"/>
    </source>
</evidence>
<dbReference type="SUPFAM" id="SSF53955">
    <property type="entry name" value="Lysozyme-like"/>
    <property type="match status" value="1"/>
</dbReference>
<name>A0ABY5PAY5_9ACTN</name>
<feature type="compositionally biased region" description="Basic and acidic residues" evidence="1">
    <location>
        <begin position="82"/>
        <end position="98"/>
    </location>
</feature>
<feature type="region of interest" description="Disordered" evidence="1">
    <location>
        <begin position="65"/>
        <end position="98"/>
    </location>
</feature>
<reference evidence="5" key="1">
    <citation type="submission" date="2021-11" db="EMBL/GenBank/DDBJ databases">
        <title>Cultivation dependent microbiological survey of springs from the worlds oldest radium mine currently devoted to the extraction of radon-saturated water.</title>
        <authorList>
            <person name="Kapinusova G."/>
            <person name="Smrhova T."/>
            <person name="Strejcek M."/>
            <person name="Suman J."/>
            <person name="Jani K."/>
            <person name="Pajer P."/>
            <person name="Uhlik O."/>
        </authorList>
    </citation>
    <scope>NUCLEOTIDE SEQUENCE [LARGE SCALE GENOMIC DNA]</scope>
    <source>
        <strain evidence="5">J379</strain>
    </source>
</reference>
<protein>
    <submittedName>
        <fullName evidence="4">Transglycosylase SLT domain-containing protein</fullName>
    </submittedName>
</protein>
<dbReference type="Proteomes" id="UP001058860">
    <property type="component" value="Chromosome"/>
</dbReference>
<evidence type="ECO:0000259" key="2">
    <source>
        <dbReference type="Pfam" id="PF01464"/>
    </source>
</evidence>
<dbReference type="SUPFAM" id="SSF55166">
    <property type="entry name" value="Hedgehog/DD-peptidase"/>
    <property type="match status" value="1"/>
</dbReference>
<dbReference type="Pfam" id="PF01464">
    <property type="entry name" value="SLT"/>
    <property type="match status" value="1"/>
</dbReference>
<dbReference type="InterPro" id="IPR008258">
    <property type="entry name" value="Transglycosylase_SLT_dom_1"/>
</dbReference>
<dbReference type="CDD" id="cd00254">
    <property type="entry name" value="LT-like"/>
    <property type="match status" value="1"/>
</dbReference>
<accession>A0ABY5PAY5</accession>
<dbReference type="InterPro" id="IPR003709">
    <property type="entry name" value="VanY-like_core_dom"/>
</dbReference>
<evidence type="ECO:0000313" key="5">
    <source>
        <dbReference type="Proteomes" id="UP001058860"/>
    </source>
</evidence>
<dbReference type="Gene3D" id="3.30.1380.10">
    <property type="match status" value="1"/>
</dbReference>
<proteinExistence type="predicted"/>
<dbReference type="PANTHER" id="PTHR37423">
    <property type="entry name" value="SOLUBLE LYTIC MUREIN TRANSGLYCOSYLASE-RELATED"/>
    <property type="match status" value="1"/>
</dbReference>
<dbReference type="Gene3D" id="1.10.530.10">
    <property type="match status" value="1"/>
</dbReference>
<dbReference type="InterPro" id="IPR009045">
    <property type="entry name" value="Zn_M74/Hedgehog-like"/>
</dbReference>
<dbReference type="PANTHER" id="PTHR37423:SF2">
    <property type="entry name" value="MEMBRANE-BOUND LYTIC MUREIN TRANSGLYCOSYLASE C"/>
    <property type="match status" value="1"/>
</dbReference>
<dbReference type="InterPro" id="IPR023346">
    <property type="entry name" value="Lysozyme-like_dom_sf"/>
</dbReference>
<gene>
    <name evidence="4" type="ORF">LRS13_13240</name>
</gene>
<feature type="domain" description="Transglycosylase SLT" evidence="2">
    <location>
        <begin position="111"/>
        <end position="205"/>
    </location>
</feature>
<evidence type="ECO:0000256" key="1">
    <source>
        <dbReference type="SAM" id="MobiDB-lite"/>
    </source>
</evidence>